<organism evidence="2 3">
    <name type="scientific">Sediminicurvatus halobius</name>
    <dbReference type="NCBI Taxonomy" id="2182432"/>
    <lineage>
        <taxon>Bacteria</taxon>
        <taxon>Pseudomonadati</taxon>
        <taxon>Pseudomonadota</taxon>
        <taxon>Gammaproteobacteria</taxon>
        <taxon>Chromatiales</taxon>
        <taxon>Ectothiorhodospiraceae</taxon>
        <taxon>Sediminicurvatus</taxon>
    </lineage>
</organism>
<dbReference type="Pfam" id="PF04972">
    <property type="entry name" value="BON"/>
    <property type="match status" value="1"/>
</dbReference>
<evidence type="ECO:0000313" key="3">
    <source>
        <dbReference type="Proteomes" id="UP000245474"/>
    </source>
</evidence>
<evidence type="ECO:0000313" key="2">
    <source>
        <dbReference type="EMBL" id="PWG65858.1"/>
    </source>
</evidence>
<comment type="caution">
    <text evidence="2">The sequence shown here is derived from an EMBL/GenBank/DDBJ whole genome shotgun (WGS) entry which is preliminary data.</text>
</comment>
<sequence>MKALRQLYDFLGVPVSAPRNAPLAAGAADRAEPHRITARIEIALASDRQLARSPIRVEVCDGVVVLSGYADSEAEVARAVEIVSAIAGVDTVRNRLALAWW</sequence>
<dbReference type="EMBL" id="QFFI01000001">
    <property type="protein sequence ID" value="PWG65858.1"/>
    <property type="molecule type" value="Genomic_DNA"/>
</dbReference>
<reference evidence="2 3" key="1">
    <citation type="submission" date="2018-05" db="EMBL/GenBank/DDBJ databases">
        <title>Spiribacter halobius sp. nov., a moderately halophilic bacterium isolated from marine solar saltern.</title>
        <authorList>
            <person name="Zheng W.-S."/>
            <person name="Lu D.-C."/>
            <person name="Du Z.-J."/>
        </authorList>
    </citation>
    <scope>NUCLEOTIDE SEQUENCE [LARGE SCALE GENOMIC DNA]</scope>
    <source>
        <strain evidence="2 3">E85</strain>
    </source>
</reference>
<keyword evidence="3" id="KW-1185">Reference proteome</keyword>
<dbReference type="SMART" id="SM00749">
    <property type="entry name" value="BON"/>
    <property type="match status" value="1"/>
</dbReference>
<dbReference type="InterPro" id="IPR014004">
    <property type="entry name" value="Transpt-assoc_nodulatn_dom_bac"/>
</dbReference>
<dbReference type="PANTHER" id="PTHR34606">
    <property type="entry name" value="BON DOMAIN-CONTAINING PROTEIN"/>
    <property type="match status" value="1"/>
</dbReference>
<dbReference type="PROSITE" id="PS50914">
    <property type="entry name" value="BON"/>
    <property type="match status" value="1"/>
</dbReference>
<dbReference type="InterPro" id="IPR051686">
    <property type="entry name" value="Lipoprotein_DolP"/>
</dbReference>
<feature type="domain" description="BON" evidence="1">
    <location>
        <begin position="32"/>
        <end position="100"/>
    </location>
</feature>
<dbReference type="OrthoDB" id="5733310at2"/>
<dbReference type="InterPro" id="IPR007055">
    <property type="entry name" value="BON_dom"/>
</dbReference>
<dbReference type="AlphaFoldDB" id="A0A2U2N9R8"/>
<name>A0A2U2N9R8_9GAMM</name>
<protein>
    <recommendedName>
        <fullName evidence="1">BON domain-containing protein</fullName>
    </recommendedName>
</protein>
<evidence type="ECO:0000259" key="1">
    <source>
        <dbReference type="PROSITE" id="PS50914"/>
    </source>
</evidence>
<dbReference type="Proteomes" id="UP000245474">
    <property type="component" value="Unassembled WGS sequence"/>
</dbReference>
<dbReference type="Gene3D" id="3.30.1340.30">
    <property type="match status" value="1"/>
</dbReference>
<gene>
    <name evidence="2" type="ORF">DEM34_00930</name>
</gene>
<dbReference type="RefSeq" id="WP_109675295.1">
    <property type="nucleotide sequence ID" value="NZ_CP086615.1"/>
</dbReference>
<accession>A0A2U2N9R8</accession>
<dbReference type="PANTHER" id="PTHR34606:SF15">
    <property type="entry name" value="BON DOMAIN-CONTAINING PROTEIN"/>
    <property type="match status" value="1"/>
</dbReference>
<proteinExistence type="predicted"/>